<dbReference type="InterPro" id="IPR000742">
    <property type="entry name" value="EGF"/>
</dbReference>
<proteinExistence type="predicted"/>
<keyword evidence="4" id="KW-1133">Transmembrane helix</keyword>
<evidence type="ECO:0000256" key="1">
    <source>
        <dbReference type="ARBA" id="ARBA00022729"/>
    </source>
</evidence>
<comment type="caution">
    <text evidence="3">Lacks conserved residue(s) required for the propagation of feature annotation.</text>
</comment>
<dbReference type="InterPro" id="IPR013783">
    <property type="entry name" value="Ig-like_fold"/>
</dbReference>
<reference evidence="8 9" key="1">
    <citation type="submission" date="2023-11" db="EMBL/GenBank/DDBJ databases">
        <title>Dfirmibasis_genome.</title>
        <authorList>
            <person name="Edelbroek B."/>
            <person name="Kjellin J."/>
            <person name="Jerlstrom-Hultqvist J."/>
            <person name="Soderbom F."/>
        </authorList>
    </citation>
    <scope>NUCLEOTIDE SEQUENCE [LARGE SCALE GENOMIC DNA]</scope>
    <source>
        <strain evidence="8 9">TNS-C-14</strain>
    </source>
</reference>
<dbReference type="PROSITE" id="PS50026">
    <property type="entry name" value="EGF_3"/>
    <property type="match status" value="1"/>
</dbReference>
<gene>
    <name evidence="8" type="ORF">RB653_006370</name>
</gene>
<feature type="disulfide bond" evidence="3">
    <location>
        <begin position="561"/>
        <end position="570"/>
    </location>
</feature>
<keyword evidence="4" id="KW-0472">Membrane</keyword>
<organism evidence="8 9">
    <name type="scientific">Dictyostelium firmibasis</name>
    <dbReference type="NCBI Taxonomy" id="79012"/>
    <lineage>
        <taxon>Eukaryota</taxon>
        <taxon>Amoebozoa</taxon>
        <taxon>Evosea</taxon>
        <taxon>Eumycetozoa</taxon>
        <taxon>Dictyostelia</taxon>
        <taxon>Dictyosteliales</taxon>
        <taxon>Dictyosteliaceae</taxon>
        <taxon>Dictyostelium</taxon>
    </lineage>
</organism>
<protein>
    <recommendedName>
        <fullName evidence="10">EGF-like domain-containing protein</fullName>
    </recommendedName>
</protein>
<feature type="signal peptide" evidence="5">
    <location>
        <begin position="1"/>
        <end position="20"/>
    </location>
</feature>
<evidence type="ECO:0000259" key="7">
    <source>
        <dbReference type="PROSITE" id="PS51914"/>
    </source>
</evidence>
<dbReference type="Gene3D" id="2.10.25.10">
    <property type="entry name" value="Laminin"/>
    <property type="match status" value="1"/>
</dbReference>
<dbReference type="PROSITE" id="PS00022">
    <property type="entry name" value="EGF_1"/>
    <property type="match status" value="3"/>
</dbReference>
<keyword evidence="4" id="KW-0812">Transmembrane</keyword>
<feature type="domain" description="MRH" evidence="7">
    <location>
        <begin position="11"/>
        <end position="163"/>
    </location>
</feature>
<evidence type="ECO:0008006" key="10">
    <source>
        <dbReference type="Google" id="ProtNLM"/>
    </source>
</evidence>
<dbReference type="PRINTS" id="PR00011">
    <property type="entry name" value="EGFLAMININ"/>
</dbReference>
<dbReference type="AlphaFoldDB" id="A0AAN7U8T6"/>
<dbReference type="PANTHER" id="PTHR24032">
    <property type="entry name" value="EGF-LIKE DOMAIN-CONTAINING PROTEIN-RELATED-RELATED"/>
    <property type="match status" value="1"/>
</dbReference>
<evidence type="ECO:0000256" key="4">
    <source>
        <dbReference type="SAM" id="Phobius"/>
    </source>
</evidence>
<evidence type="ECO:0000259" key="6">
    <source>
        <dbReference type="PROSITE" id="PS50026"/>
    </source>
</evidence>
<evidence type="ECO:0000256" key="5">
    <source>
        <dbReference type="SAM" id="SignalP"/>
    </source>
</evidence>
<feature type="transmembrane region" description="Helical" evidence="4">
    <location>
        <begin position="667"/>
        <end position="689"/>
    </location>
</feature>
<sequence>MKHLFGLFILLFCLFKISNSVDPYCIYQGVGDGYNYYANASALAKYPAVNMVGSMDNFMISYCDQTVACGPYSDALICGTIEGKLFLMAQKTINGFDYSTNGLKKTYISNGTGHTTFCSTSYNTTTLFQCNLDPNDLIVKVTIDYSGGCNYNFIYSSNLFCQRCPKCILAHGSCNSINGWCTCDSYTQGLNCDQLKATISSIINPTFNGGQITISGDFSSIYNIRSDISIAIGSLQCLGISFTNTSEITCNIGAGQGSQNLVMSDNKGASLNYIGFYYRIPCTVDCTSPWGSCNDTIGSCVCQSQATGTDCKTLNLQLTTVSSTTFVSGGQVSLIGDFSKVKDLLLTIKIGNIQCTNQTFNNDFTILDCIIGSGEGIKDILITFDKLSFLKENAFEYQYYTCPYNCSFPSGQCNRYNGSCTCDDVNIGEGCEFKLCPLNCSPPFGVCNNITGICSCDSQTTGNGCELKLCPLNCSPPHGVCNNITGICACNDQNIGNGCQFKQCPLNCSPPHGDCNNITGVCTCDQFYFGDGCQNITFKECPDSKCSNHGTCDTTIGSCICDTQTKGLGCEQSRLIIESVDPTKTDGGRTTIIGYFGVPTSKLSIKIGDLQCTNIKVLNETTLDCDIGAGEGTHNVTITDNDLSYTAINMFEYVGQIEPSKISGASVAGIAIGSFVGVSIVGAGGYYQYKRNKKIELFM</sequence>
<dbReference type="PANTHER" id="PTHR24032:SF14">
    <property type="entry name" value="EGF-LIKE DOMAIN-CONTAINING PROTEIN-RELATED"/>
    <property type="match status" value="1"/>
</dbReference>
<keyword evidence="1 5" id="KW-0732">Signal</keyword>
<accession>A0AAN7U8T6</accession>
<feature type="chain" id="PRO_5042924286" description="EGF-like domain-containing protein" evidence="5">
    <location>
        <begin position="21"/>
        <end position="699"/>
    </location>
</feature>
<keyword evidence="2 3" id="KW-1015">Disulfide bond</keyword>
<dbReference type="EMBL" id="JAVFKY010000001">
    <property type="protein sequence ID" value="KAK5584753.1"/>
    <property type="molecule type" value="Genomic_DNA"/>
</dbReference>
<keyword evidence="9" id="KW-1185">Reference proteome</keyword>
<dbReference type="PROSITE" id="PS51914">
    <property type="entry name" value="MRH"/>
    <property type="match status" value="1"/>
</dbReference>
<evidence type="ECO:0000256" key="3">
    <source>
        <dbReference type="PROSITE-ProRule" id="PRU00076"/>
    </source>
</evidence>
<dbReference type="InterPro" id="IPR044865">
    <property type="entry name" value="MRH_dom"/>
</dbReference>
<comment type="caution">
    <text evidence="8">The sequence shown here is derived from an EMBL/GenBank/DDBJ whole genome shotgun (WGS) entry which is preliminary data.</text>
</comment>
<feature type="domain" description="EGF-like" evidence="6">
    <location>
        <begin position="537"/>
        <end position="571"/>
    </location>
</feature>
<evidence type="ECO:0000313" key="8">
    <source>
        <dbReference type="EMBL" id="KAK5584753.1"/>
    </source>
</evidence>
<dbReference type="Proteomes" id="UP001344447">
    <property type="component" value="Unassembled WGS sequence"/>
</dbReference>
<evidence type="ECO:0000256" key="2">
    <source>
        <dbReference type="ARBA" id="ARBA00023157"/>
    </source>
</evidence>
<evidence type="ECO:0000313" key="9">
    <source>
        <dbReference type="Proteomes" id="UP001344447"/>
    </source>
</evidence>
<dbReference type="InterPro" id="IPR014756">
    <property type="entry name" value="Ig_E-set"/>
</dbReference>
<keyword evidence="3" id="KW-0245">EGF-like domain</keyword>
<name>A0AAN7U8T6_9MYCE</name>
<dbReference type="Gene3D" id="2.60.40.10">
    <property type="entry name" value="Immunoglobulins"/>
    <property type="match status" value="1"/>
</dbReference>
<dbReference type="InterPro" id="IPR053331">
    <property type="entry name" value="EGF-like_comC"/>
</dbReference>
<dbReference type="SUPFAM" id="SSF81296">
    <property type="entry name" value="E set domains"/>
    <property type="match status" value="1"/>
</dbReference>